<name>A0A0E0LHY9_ORYPU</name>
<dbReference type="AlphaFoldDB" id="A0A0E0LHY9"/>
<keyword evidence="2" id="KW-0732">Signal</keyword>
<sequence length="82" mass="8300">MRFATVVAAVVAVILLFFLGSGGVAAARPIASTEKMTVMVRRDTGGVMVESWTTAESSAQPSGCTNGNGTGGYCRPPAPAGH</sequence>
<evidence type="ECO:0000313" key="3">
    <source>
        <dbReference type="EnsemblPlants" id="OPUNC07G05380.1"/>
    </source>
</evidence>
<dbReference type="Proteomes" id="UP000026962">
    <property type="component" value="Chromosome 7"/>
</dbReference>
<feature type="signal peptide" evidence="2">
    <location>
        <begin position="1"/>
        <end position="26"/>
    </location>
</feature>
<evidence type="ECO:0000256" key="2">
    <source>
        <dbReference type="SAM" id="SignalP"/>
    </source>
</evidence>
<dbReference type="OMA" id="VVESWTM"/>
<accession>A0A0E0LHY9</accession>
<reference evidence="3" key="1">
    <citation type="submission" date="2015-04" db="UniProtKB">
        <authorList>
            <consortium name="EnsemblPlants"/>
        </authorList>
    </citation>
    <scope>IDENTIFICATION</scope>
</reference>
<keyword evidence="4" id="KW-1185">Reference proteome</keyword>
<feature type="region of interest" description="Disordered" evidence="1">
    <location>
        <begin position="57"/>
        <end position="82"/>
    </location>
</feature>
<dbReference type="EnsemblPlants" id="OPUNC07G05380.1">
    <property type="protein sequence ID" value="OPUNC07G05380.1"/>
    <property type="gene ID" value="OPUNC07G05380"/>
</dbReference>
<organism evidence="3">
    <name type="scientific">Oryza punctata</name>
    <name type="common">Red rice</name>
    <dbReference type="NCBI Taxonomy" id="4537"/>
    <lineage>
        <taxon>Eukaryota</taxon>
        <taxon>Viridiplantae</taxon>
        <taxon>Streptophyta</taxon>
        <taxon>Embryophyta</taxon>
        <taxon>Tracheophyta</taxon>
        <taxon>Spermatophyta</taxon>
        <taxon>Magnoliopsida</taxon>
        <taxon>Liliopsida</taxon>
        <taxon>Poales</taxon>
        <taxon>Poaceae</taxon>
        <taxon>BOP clade</taxon>
        <taxon>Oryzoideae</taxon>
        <taxon>Oryzeae</taxon>
        <taxon>Oryzinae</taxon>
        <taxon>Oryza</taxon>
    </lineage>
</organism>
<proteinExistence type="predicted"/>
<evidence type="ECO:0000313" key="4">
    <source>
        <dbReference type="Proteomes" id="UP000026962"/>
    </source>
</evidence>
<dbReference type="HOGENOM" id="CLU_2593849_0_0_1"/>
<evidence type="ECO:0000256" key="1">
    <source>
        <dbReference type="SAM" id="MobiDB-lite"/>
    </source>
</evidence>
<dbReference type="Gramene" id="OPUNC07G05380.1">
    <property type="protein sequence ID" value="OPUNC07G05380.1"/>
    <property type="gene ID" value="OPUNC07G05380"/>
</dbReference>
<feature type="chain" id="PRO_5002366305" evidence="2">
    <location>
        <begin position="27"/>
        <end position="82"/>
    </location>
</feature>
<protein>
    <submittedName>
        <fullName evidence="3">Uncharacterized protein</fullName>
    </submittedName>
</protein>
<reference evidence="3" key="2">
    <citation type="submission" date="2018-05" db="EMBL/GenBank/DDBJ databases">
        <title>OpunRS2 (Oryza punctata Reference Sequence Version 2).</title>
        <authorList>
            <person name="Zhang J."/>
            <person name="Kudrna D."/>
            <person name="Lee S."/>
            <person name="Talag J."/>
            <person name="Welchert J."/>
            <person name="Wing R.A."/>
        </authorList>
    </citation>
    <scope>NUCLEOTIDE SEQUENCE [LARGE SCALE GENOMIC DNA]</scope>
</reference>